<evidence type="ECO:0000313" key="10">
    <source>
        <dbReference type="EMBL" id="KAK3593354.1"/>
    </source>
</evidence>
<feature type="domain" description="Homeobox" evidence="9">
    <location>
        <begin position="133"/>
        <end position="193"/>
    </location>
</feature>
<protein>
    <recommendedName>
        <fullName evidence="9">Homeobox domain-containing protein</fullName>
    </recommendedName>
</protein>
<dbReference type="PANTHER" id="PTHR46385:SF4">
    <property type="entry name" value="PAIRED MESODERM HOMEOBOX PROTEIN 2-LIKE ISOFORM X1"/>
    <property type="match status" value="1"/>
</dbReference>
<dbReference type="PROSITE" id="PS50071">
    <property type="entry name" value="HOMEOBOX_2"/>
    <property type="match status" value="1"/>
</dbReference>
<keyword evidence="3 6" id="KW-0238">DNA-binding</keyword>
<reference evidence="10" key="2">
    <citation type="journal article" date="2021" name="Genome Biol. Evol.">
        <title>Developing a high-quality reference genome for a parasitic bivalve with doubly uniparental inheritance (Bivalvia: Unionida).</title>
        <authorList>
            <person name="Smith C.H."/>
        </authorList>
    </citation>
    <scope>NUCLEOTIDE SEQUENCE</scope>
    <source>
        <strain evidence="10">CHS0354</strain>
        <tissue evidence="10">Mantle</tissue>
    </source>
</reference>
<comment type="caution">
    <text evidence="10">The sequence shown here is derived from an EMBL/GenBank/DDBJ whole genome shotgun (WGS) entry which is preliminary data.</text>
</comment>
<keyword evidence="4 6" id="KW-0371">Homeobox</keyword>
<keyword evidence="11" id="KW-1185">Reference proteome</keyword>
<feature type="compositionally biased region" description="Polar residues" evidence="8">
    <location>
        <begin position="92"/>
        <end position="101"/>
    </location>
</feature>
<comment type="subcellular location">
    <subcellularLocation>
        <location evidence="1 6 7">Nucleus</location>
    </subcellularLocation>
</comment>
<dbReference type="Gene3D" id="1.10.10.60">
    <property type="entry name" value="Homeodomain-like"/>
    <property type="match status" value="1"/>
</dbReference>
<dbReference type="FunFam" id="1.10.10.60:FF:000066">
    <property type="entry name" value="Paired mesoderm homeobox protein 1"/>
    <property type="match status" value="1"/>
</dbReference>
<dbReference type="GO" id="GO:0000978">
    <property type="term" value="F:RNA polymerase II cis-regulatory region sequence-specific DNA binding"/>
    <property type="evidence" value="ECO:0007669"/>
    <property type="project" value="TreeGrafter"/>
</dbReference>
<evidence type="ECO:0000313" key="11">
    <source>
        <dbReference type="Proteomes" id="UP001195483"/>
    </source>
</evidence>
<dbReference type="Proteomes" id="UP001195483">
    <property type="component" value="Unassembled WGS sequence"/>
</dbReference>
<keyword evidence="5 6" id="KW-0539">Nucleus</keyword>
<dbReference type="InterPro" id="IPR043378">
    <property type="entry name" value="PRRX1/2"/>
</dbReference>
<organism evidence="10 11">
    <name type="scientific">Potamilus streckersoni</name>
    <dbReference type="NCBI Taxonomy" id="2493646"/>
    <lineage>
        <taxon>Eukaryota</taxon>
        <taxon>Metazoa</taxon>
        <taxon>Spiralia</taxon>
        <taxon>Lophotrochozoa</taxon>
        <taxon>Mollusca</taxon>
        <taxon>Bivalvia</taxon>
        <taxon>Autobranchia</taxon>
        <taxon>Heteroconchia</taxon>
        <taxon>Palaeoheterodonta</taxon>
        <taxon>Unionida</taxon>
        <taxon>Unionoidea</taxon>
        <taxon>Unionidae</taxon>
        <taxon>Ambleminae</taxon>
        <taxon>Lampsilini</taxon>
        <taxon>Potamilus</taxon>
    </lineage>
</organism>
<evidence type="ECO:0000256" key="5">
    <source>
        <dbReference type="ARBA" id="ARBA00023242"/>
    </source>
</evidence>
<gene>
    <name evidence="10" type="ORF">CHS0354_021919</name>
</gene>
<dbReference type="CDD" id="cd00086">
    <property type="entry name" value="homeodomain"/>
    <property type="match status" value="1"/>
</dbReference>
<evidence type="ECO:0000256" key="3">
    <source>
        <dbReference type="ARBA" id="ARBA00023125"/>
    </source>
</evidence>
<proteinExistence type="predicted"/>
<dbReference type="EMBL" id="JAEAOA010001332">
    <property type="protein sequence ID" value="KAK3593354.1"/>
    <property type="molecule type" value="Genomic_DNA"/>
</dbReference>
<feature type="DNA-binding region" description="Homeobox" evidence="6">
    <location>
        <begin position="135"/>
        <end position="194"/>
    </location>
</feature>
<evidence type="ECO:0000259" key="9">
    <source>
        <dbReference type="PROSITE" id="PS50071"/>
    </source>
</evidence>
<feature type="compositionally biased region" description="Basic and acidic residues" evidence="8">
    <location>
        <begin position="102"/>
        <end position="115"/>
    </location>
</feature>
<dbReference type="SMART" id="SM00389">
    <property type="entry name" value="HOX"/>
    <property type="match status" value="1"/>
</dbReference>
<dbReference type="AlphaFoldDB" id="A0AAE0VX90"/>
<evidence type="ECO:0000256" key="7">
    <source>
        <dbReference type="RuleBase" id="RU000682"/>
    </source>
</evidence>
<dbReference type="PANTHER" id="PTHR46385">
    <property type="entry name" value="PAIRED MESODERM HOMEOBOX PROTEIN 1-RELATED"/>
    <property type="match status" value="1"/>
</dbReference>
<reference evidence="10" key="3">
    <citation type="submission" date="2023-05" db="EMBL/GenBank/DDBJ databases">
        <authorList>
            <person name="Smith C.H."/>
        </authorList>
    </citation>
    <scope>NUCLEOTIDE SEQUENCE</scope>
    <source>
        <strain evidence="10">CHS0354</strain>
        <tissue evidence="10">Mantle</tissue>
    </source>
</reference>
<evidence type="ECO:0000256" key="2">
    <source>
        <dbReference type="ARBA" id="ARBA00022473"/>
    </source>
</evidence>
<dbReference type="SUPFAM" id="SSF46689">
    <property type="entry name" value="Homeodomain-like"/>
    <property type="match status" value="1"/>
</dbReference>
<dbReference type="InterPro" id="IPR001356">
    <property type="entry name" value="HD"/>
</dbReference>
<evidence type="ECO:0000256" key="6">
    <source>
        <dbReference type="PROSITE-ProRule" id="PRU00108"/>
    </source>
</evidence>
<reference evidence="10" key="1">
    <citation type="journal article" date="2021" name="Genome Biol. Evol.">
        <title>A High-Quality Reference Genome for a Parasitic Bivalve with Doubly Uniparental Inheritance (Bivalvia: Unionida).</title>
        <authorList>
            <person name="Smith C.H."/>
        </authorList>
    </citation>
    <scope>NUCLEOTIDE SEQUENCE</scope>
    <source>
        <strain evidence="10">CHS0354</strain>
    </source>
</reference>
<dbReference type="Pfam" id="PF00046">
    <property type="entry name" value="Homeodomain"/>
    <property type="match status" value="1"/>
</dbReference>
<sequence length="289" mass="32902">MSTYSMLQQADSQYASNYDKLSAYQNAIHNHKSGFSVNHLLDLGEIPSEHCAMFGCSESSPGLPTQACTESGSLTGSTEIQGNRVVELENVNQCGTQSTPQTKEERIERSTDDSHSNNNDEDSKDDKDGKRRRKQRRNRTTFNSTQLAALERVFERTHYPDAFVREELARRVNLSEARVQVWFQNRRAKFRRNERNMSAQLGPMYSRPRDTMPIEQQITPRAAAPPMNTDYFSWSSPAAYNNINTSNCGLLNHSYSPPPNMGNIASLRLKAQEYNMMQNSPWMNAQMTQ</sequence>
<dbReference type="InterPro" id="IPR009057">
    <property type="entry name" value="Homeodomain-like_sf"/>
</dbReference>
<dbReference type="PROSITE" id="PS00027">
    <property type="entry name" value="HOMEOBOX_1"/>
    <property type="match status" value="1"/>
</dbReference>
<keyword evidence="2" id="KW-0217">Developmental protein</keyword>
<dbReference type="InterPro" id="IPR017970">
    <property type="entry name" value="Homeobox_CS"/>
</dbReference>
<evidence type="ECO:0000256" key="1">
    <source>
        <dbReference type="ARBA" id="ARBA00004123"/>
    </source>
</evidence>
<dbReference type="GO" id="GO:0005634">
    <property type="term" value="C:nucleus"/>
    <property type="evidence" value="ECO:0007669"/>
    <property type="project" value="UniProtKB-SubCell"/>
</dbReference>
<accession>A0AAE0VX90</accession>
<name>A0AAE0VX90_9BIVA</name>
<feature type="compositionally biased region" description="Basic residues" evidence="8">
    <location>
        <begin position="130"/>
        <end position="139"/>
    </location>
</feature>
<evidence type="ECO:0000256" key="4">
    <source>
        <dbReference type="ARBA" id="ARBA00023155"/>
    </source>
</evidence>
<feature type="region of interest" description="Disordered" evidence="8">
    <location>
        <begin position="92"/>
        <end position="144"/>
    </location>
</feature>
<dbReference type="GO" id="GO:0000981">
    <property type="term" value="F:DNA-binding transcription factor activity, RNA polymerase II-specific"/>
    <property type="evidence" value="ECO:0007669"/>
    <property type="project" value="InterPro"/>
</dbReference>
<evidence type="ECO:0000256" key="8">
    <source>
        <dbReference type="SAM" id="MobiDB-lite"/>
    </source>
</evidence>